<comment type="subcellular location">
    <subcellularLocation>
        <location evidence="1 10">Cell outer membrane</location>
        <topology evidence="1 10">Multi-pass membrane protein</topology>
    </subcellularLocation>
</comment>
<comment type="similarity">
    <text evidence="2 10">Belongs to the fimbrial export usher family.</text>
</comment>
<keyword evidence="7" id="KW-0732">Signal</keyword>
<evidence type="ECO:0000256" key="5">
    <source>
        <dbReference type="ARBA" id="ARBA00022558"/>
    </source>
</evidence>
<dbReference type="FunFam" id="2.60.40.3110:FF:000001">
    <property type="entry name" value="Putative fimbrial outer membrane usher"/>
    <property type="match status" value="1"/>
</dbReference>
<name>A0A6D0V2H7_ECOLX</name>
<dbReference type="Pfam" id="PF00577">
    <property type="entry name" value="Usher"/>
    <property type="match status" value="1"/>
</dbReference>
<dbReference type="PROSITE" id="PS00635">
    <property type="entry name" value="PILI_CHAPERONE"/>
    <property type="match status" value="1"/>
</dbReference>
<dbReference type="InterPro" id="IPR025949">
    <property type="entry name" value="PapC-like_C"/>
</dbReference>
<dbReference type="InterPro" id="IPR018030">
    <property type="entry name" value="Fimbrial_membr_usher_CS"/>
</dbReference>
<accession>A0A6D0V2H7</accession>
<dbReference type="InterPro" id="IPR018046">
    <property type="entry name" value="Pili_assmbl_chaperone_CS"/>
</dbReference>
<dbReference type="Proteomes" id="UP000475070">
    <property type="component" value="Unassembled WGS sequence"/>
</dbReference>
<evidence type="ECO:0000313" key="14">
    <source>
        <dbReference type="Proteomes" id="UP000475070"/>
    </source>
</evidence>
<dbReference type="PANTHER" id="PTHR30451">
    <property type="entry name" value="OUTER MEMBRANE USHER PROTEIN"/>
    <property type="match status" value="1"/>
</dbReference>
<dbReference type="InterPro" id="IPR025885">
    <property type="entry name" value="PapC_N"/>
</dbReference>
<keyword evidence="6 10" id="KW-0812">Transmembrane</keyword>
<dbReference type="Gene3D" id="2.60.40.3110">
    <property type="match status" value="1"/>
</dbReference>
<feature type="domain" description="PapC-like C-terminal" evidence="11">
    <location>
        <begin position="857"/>
        <end position="921"/>
    </location>
</feature>
<evidence type="ECO:0000259" key="11">
    <source>
        <dbReference type="Pfam" id="PF13953"/>
    </source>
</evidence>
<dbReference type="GO" id="GO:0009279">
    <property type="term" value="C:cell outer membrane"/>
    <property type="evidence" value="ECO:0007669"/>
    <property type="project" value="UniProtKB-SubCell"/>
</dbReference>
<dbReference type="Gene3D" id="3.10.20.410">
    <property type="match status" value="1"/>
</dbReference>
<evidence type="ECO:0000313" key="13">
    <source>
        <dbReference type="EMBL" id="NAG20712.1"/>
    </source>
</evidence>
<reference evidence="13 14" key="1">
    <citation type="journal article" date="2019" name="Nat. Med.">
        <title>A library of human gut bacterial isolates paired with longitudinal multiomics data enables mechanistic microbiome research.</title>
        <authorList>
            <person name="Poyet M."/>
            <person name="Groussin M."/>
            <person name="Gibbons S.M."/>
            <person name="Avila-Pacheco J."/>
            <person name="Jiang X."/>
            <person name="Kearney S.M."/>
            <person name="Perrotta A.R."/>
            <person name="Berdy B."/>
            <person name="Zhao S."/>
            <person name="Lieberman T.D."/>
            <person name="Swanson P.K."/>
            <person name="Smith M."/>
            <person name="Roesemann S."/>
            <person name="Alexander J.E."/>
            <person name="Rich S.A."/>
            <person name="Livny J."/>
            <person name="Vlamakis H."/>
            <person name="Clish C."/>
            <person name="Bullock K."/>
            <person name="Deik A."/>
            <person name="Scott J."/>
            <person name="Pierce K.A."/>
            <person name="Xavier R.J."/>
            <person name="Alm E.J."/>
        </authorList>
    </citation>
    <scope>NUCLEOTIDE SEQUENCE [LARGE SCALE GENOMIC DNA]</scope>
    <source>
        <strain evidence="13 14">BIOML-A112</strain>
    </source>
</reference>
<keyword evidence="3 10" id="KW-0813">Transport</keyword>
<evidence type="ECO:0000259" key="12">
    <source>
        <dbReference type="Pfam" id="PF13954"/>
    </source>
</evidence>
<evidence type="ECO:0000256" key="3">
    <source>
        <dbReference type="ARBA" id="ARBA00022448"/>
    </source>
</evidence>
<dbReference type="SUPFAM" id="SSF141729">
    <property type="entry name" value="FimD N-terminal domain-like"/>
    <property type="match status" value="1"/>
</dbReference>
<evidence type="ECO:0000256" key="6">
    <source>
        <dbReference type="ARBA" id="ARBA00022692"/>
    </source>
</evidence>
<dbReference type="Pfam" id="PF13953">
    <property type="entry name" value="PapC_C"/>
    <property type="match status" value="1"/>
</dbReference>
<dbReference type="PROSITE" id="PS01151">
    <property type="entry name" value="FIMBRIAL_USHER"/>
    <property type="match status" value="1"/>
</dbReference>
<proteinExistence type="inferred from homology"/>
<dbReference type="GO" id="GO:0030288">
    <property type="term" value="C:outer membrane-bounded periplasmic space"/>
    <property type="evidence" value="ECO:0007669"/>
    <property type="project" value="InterPro"/>
</dbReference>
<dbReference type="Gene3D" id="2.60.40.2070">
    <property type="match status" value="1"/>
</dbReference>
<dbReference type="Pfam" id="PF13954">
    <property type="entry name" value="PapC_N"/>
    <property type="match status" value="1"/>
</dbReference>
<dbReference type="InterPro" id="IPR043142">
    <property type="entry name" value="PapC-like_C_sf"/>
</dbReference>
<dbReference type="InterPro" id="IPR001829">
    <property type="entry name" value="Pili_assmbl_chaperone_bac"/>
</dbReference>
<dbReference type="InterPro" id="IPR000015">
    <property type="entry name" value="Fimb_usher"/>
</dbReference>
<sequence length="940" mass="103898">MLIIFYLIISASTHAAGGIALGATRIIYPADAQQTAVWIRNSHTNERFLVNSWIENSSGVKEKSFIITPPLFVSEPKSENTLRIIYTGPPLAADRESLFWMNVKTIPSVDKNALNGRNVLQLAILSRFERGNHQPAGVYRVDLWRNDEFIGSQDIVFESTTENTGDKSGGLMPCFNQVLLERIGLNSSAFPELAQQQNNKCINLLKAVPDATINFDFAAMRLNITIPQIALLSSAHGYIPPEEWDEGIPALLLNYNFTGNRGNGNDSYFFSELSGINIGPWRLRNNGSWNYFRGNGYHSEQWNNIGTWVQRAIIPLKSELVMGDGNTGSDIFDGVGFRGIRLYSSDNMYPDSQQGFAPTVRGIARTAAQLTIRQNGFIIYQSYVSPGAFEITDLHPTSSNGDLDVTIDERDGNQQNYTIPYSTVPILQREGRFKFDLTAGDFRSGNSQQSSPFFFQGTALGGLPQEFTAYGGTQLSANYTAFLLGLGRNLGNWGAVSLDVTHARSQLADDSRHEGDSIRFLYAKSMNTFGTNFQLMGYRYSTQGFYTLDDVAYRRMEGYEYDYDYDGEHRDEPIIVNYHNLRFSRKDRLQLNISQSLNDFGSLYISGTHQKYWNTSDSDTWYQVGYTSSWVGISYSLSFSWNESVGIPDNERIVGLNVSVPFNVLTKRRYTRENALDRAYASFNANRNSNGQNSWLAGVGGTLLEGHNLSYHVSQGDTSNNGYTGSATANWQAAYGTLGVGYNYDRDQHDVNWQLSGGVVGHENGITLSQPLGDTNVLIKAPGAGGVRIENQTGILTDWRGYAVMPYATVYRYNRIALDTNTMGNSIDVEKNISSVVPTQGALVRANFDTRIGVRALITVTQGGKPVPFGSLVRENSTGITSMVGDDGQVYLSGAPLSGELLVQWGDGANSRCIAHYVLPKQSLQQAVTVISAVCTHPGS</sequence>
<dbReference type="GO" id="GO:0071555">
    <property type="term" value="P:cell wall organization"/>
    <property type="evidence" value="ECO:0007669"/>
    <property type="project" value="InterPro"/>
</dbReference>
<comment type="caution">
    <text evidence="13">The sequence shown here is derived from an EMBL/GenBank/DDBJ whole genome shotgun (WGS) entry which is preliminary data.</text>
</comment>
<dbReference type="InterPro" id="IPR013783">
    <property type="entry name" value="Ig-like_fold"/>
</dbReference>
<dbReference type="PRINTS" id="PR00969">
    <property type="entry name" value="CHAPERONPILI"/>
</dbReference>
<dbReference type="InterPro" id="IPR008962">
    <property type="entry name" value="PapD-like_sf"/>
</dbReference>
<evidence type="ECO:0000256" key="10">
    <source>
        <dbReference type="RuleBase" id="RU003884"/>
    </source>
</evidence>
<dbReference type="Gene3D" id="2.60.40.2610">
    <property type="entry name" value="Outer membrane usher protein FimD, plug domain"/>
    <property type="match status" value="1"/>
</dbReference>
<evidence type="ECO:0000256" key="8">
    <source>
        <dbReference type="ARBA" id="ARBA00023136"/>
    </source>
</evidence>
<dbReference type="FunFam" id="2.60.40.2070:FF:000001">
    <property type="entry name" value="Fimbrial outer membrane usher protein"/>
    <property type="match status" value="1"/>
</dbReference>
<dbReference type="FunFam" id="2.60.40.2610:FF:000001">
    <property type="entry name" value="Outer membrane fimbrial usher protein"/>
    <property type="match status" value="1"/>
</dbReference>
<dbReference type="Gene3D" id="2.60.40.10">
    <property type="entry name" value="Immunoglobulins"/>
    <property type="match status" value="1"/>
</dbReference>
<dbReference type="NCBIfam" id="NF011740">
    <property type="entry name" value="PRK15193.1"/>
    <property type="match status" value="1"/>
</dbReference>
<protein>
    <submittedName>
        <fullName evidence="13">Fimbrial biogenesis usher protein</fullName>
    </submittedName>
</protein>
<evidence type="ECO:0000256" key="4">
    <source>
        <dbReference type="ARBA" id="ARBA00022452"/>
    </source>
</evidence>
<dbReference type="InterPro" id="IPR037224">
    <property type="entry name" value="PapC_N_sf"/>
</dbReference>
<keyword evidence="8 10" id="KW-0472">Membrane</keyword>
<dbReference type="SUPFAM" id="SSF49354">
    <property type="entry name" value="PapD-like"/>
    <property type="match status" value="1"/>
</dbReference>
<dbReference type="AlphaFoldDB" id="A0A6D0V2H7"/>
<dbReference type="EMBL" id="WXKQ01000012">
    <property type="protein sequence ID" value="NAG20712.1"/>
    <property type="molecule type" value="Genomic_DNA"/>
</dbReference>
<keyword evidence="5 10" id="KW-1029">Fimbrium biogenesis</keyword>
<gene>
    <name evidence="13" type="ORF">GUC01_17005</name>
</gene>
<evidence type="ECO:0000256" key="7">
    <source>
        <dbReference type="ARBA" id="ARBA00022729"/>
    </source>
</evidence>
<evidence type="ECO:0000256" key="9">
    <source>
        <dbReference type="ARBA" id="ARBA00023237"/>
    </source>
</evidence>
<dbReference type="GO" id="GO:0015473">
    <property type="term" value="F:fimbrial usher porin activity"/>
    <property type="evidence" value="ECO:0007669"/>
    <property type="project" value="InterPro"/>
</dbReference>
<keyword evidence="4" id="KW-1134">Transmembrane beta strand</keyword>
<dbReference type="GO" id="GO:0009297">
    <property type="term" value="P:pilus assembly"/>
    <property type="evidence" value="ECO:0007669"/>
    <property type="project" value="InterPro"/>
</dbReference>
<organism evidence="13 14">
    <name type="scientific">Escherichia coli</name>
    <dbReference type="NCBI Taxonomy" id="562"/>
    <lineage>
        <taxon>Bacteria</taxon>
        <taxon>Pseudomonadati</taxon>
        <taxon>Pseudomonadota</taxon>
        <taxon>Gammaproteobacteria</taxon>
        <taxon>Enterobacterales</taxon>
        <taxon>Enterobacteriaceae</taxon>
        <taxon>Escherichia</taxon>
    </lineage>
</organism>
<keyword evidence="9 10" id="KW-0998">Cell outer membrane</keyword>
<evidence type="ECO:0000256" key="2">
    <source>
        <dbReference type="ARBA" id="ARBA00008064"/>
    </source>
</evidence>
<dbReference type="NCBIfam" id="NF011745">
    <property type="entry name" value="PRK15198.1"/>
    <property type="match status" value="1"/>
</dbReference>
<dbReference type="PANTHER" id="PTHR30451:SF6">
    <property type="entry name" value="OUTER MEMBRANE USHER PROTEIN SFMD"/>
    <property type="match status" value="1"/>
</dbReference>
<evidence type="ECO:0000256" key="1">
    <source>
        <dbReference type="ARBA" id="ARBA00004571"/>
    </source>
</evidence>
<dbReference type="InterPro" id="IPR042186">
    <property type="entry name" value="FimD_plug_dom"/>
</dbReference>
<feature type="domain" description="PapC N-terminal" evidence="12">
    <location>
        <begin position="121"/>
        <end position="258"/>
    </location>
</feature>